<sequence length="87" mass="9764">MQELILLVDRLPQSRTQPAMRLVRDQKQGRVQMEDGRAPTQLALEVETHLSDAESDLNDAVAHLRKAARLLFAMSAPWPTGDQETAE</sequence>
<gene>
    <name evidence="1" type="ORF">OG327_04240</name>
</gene>
<protein>
    <submittedName>
        <fullName evidence="1">Uncharacterized protein</fullName>
    </submittedName>
</protein>
<dbReference type="AlphaFoldDB" id="A0AAU2JJT9"/>
<evidence type="ECO:0000313" key="1">
    <source>
        <dbReference type="EMBL" id="WTU72613.1"/>
    </source>
</evidence>
<proteinExistence type="predicted"/>
<accession>A0AAU2JJT9</accession>
<name>A0AAU2JJT9_9ACTN</name>
<reference evidence="1" key="1">
    <citation type="submission" date="2022-10" db="EMBL/GenBank/DDBJ databases">
        <title>The complete genomes of actinobacterial strains from the NBC collection.</title>
        <authorList>
            <person name="Joergensen T.S."/>
            <person name="Alvarez Arevalo M."/>
            <person name="Sterndorff E.B."/>
            <person name="Faurdal D."/>
            <person name="Vuksanovic O."/>
            <person name="Mourched A.-S."/>
            <person name="Charusanti P."/>
            <person name="Shaw S."/>
            <person name="Blin K."/>
            <person name="Weber T."/>
        </authorList>
    </citation>
    <scope>NUCLEOTIDE SEQUENCE</scope>
    <source>
        <strain evidence="1">NBC_00049</strain>
    </source>
</reference>
<dbReference type="EMBL" id="CP108264">
    <property type="protein sequence ID" value="WTU72613.1"/>
    <property type="molecule type" value="Genomic_DNA"/>
</dbReference>
<organism evidence="1">
    <name type="scientific">Streptomyces sp. NBC_00049</name>
    <dbReference type="NCBI Taxonomy" id="2903617"/>
    <lineage>
        <taxon>Bacteria</taxon>
        <taxon>Bacillati</taxon>
        <taxon>Actinomycetota</taxon>
        <taxon>Actinomycetes</taxon>
        <taxon>Kitasatosporales</taxon>
        <taxon>Streptomycetaceae</taxon>
        <taxon>Streptomyces</taxon>
    </lineage>
</organism>